<gene>
    <name evidence="1" type="ORF">CU100_09490</name>
</gene>
<sequence>MTSRARKEEFIRSFDGPTINDAIQSALGKHGLSAFHDEVIHDMASSLARDLRDRNRRNRENRRIWAARKTA</sequence>
<name>A0A2P7AUT8_9HYPH</name>
<organism evidence="1 2">
    <name type="scientific">Phyllobacterium endophyticum</name>
    <dbReference type="NCBI Taxonomy" id="1149773"/>
    <lineage>
        <taxon>Bacteria</taxon>
        <taxon>Pseudomonadati</taxon>
        <taxon>Pseudomonadota</taxon>
        <taxon>Alphaproteobacteria</taxon>
        <taxon>Hyphomicrobiales</taxon>
        <taxon>Phyllobacteriaceae</taxon>
        <taxon>Phyllobacterium</taxon>
    </lineage>
</organism>
<comment type="caution">
    <text evidence="1">The sequence shown here is derived from an EMBL/GenBank/DDBJ whole genome shotgun (WGS) entry which is preliminary data.</text>
</comment>
<evidence type="ECO:0000313" key="2">
    <source>
        <dbReference type="Proteomes" id="UP000241158"/>
    </source>
</evidence>
<proteinExistence type="predicted"/>
<accession>A0A2P7AUT8</accession>
<dbReference type="RefSeq" id="WP_106716353.1">
    <property type="nucleotide sequence ID" value="NZ_JACHXT010000001.1"/>
</dbReference>
<dbReference type="EMBL" id="PGGN01000002">
    <property type="protein sequence ID" value="PSH57913.1"/>
    <property type="molecule type" value="Genomic_DNA"/>
</dbReference>
<keyword evidence="2" id="KW-1185">Reference proteome</keyword>
<dbReference type="AlphaFoldDB" id="A0A2P7AUT8"/>
<reference evidence="2" key="1">
    <citation type="submission" date="2017-11" db="EMBL/GenBank/DDBJ databases">
        <authorList>
            <person name="Kuznetsova I."/>
            <person name="Sazanova A."/>
            <person name="Chirak E."/>
            <person name="Safronova V."/>
            <person name="Willems A."/>
        </authorList>
    </citation>
    <scope>NUCLEOTIDE SEQUENCE [LARGE SCALE GENOMIC DNA]</scope>
    <source>
        <strain evidence="2">PEPV15</strain>
    </source>
</reference>
<protein>
    <submittedName>
        <fullName evidence="1">Uncharacterized protein</fullName>
    </submittedName>
</protein>
<dbReference type="Proteomes" id="UP000241158">
    <property type="component" value="Unassembled WGS sequence"/>
</dbReference>
<evidence type="ECO:0000313" key="1">
    <source>
        <dbReference type="EMBL" id="PSH57913.1"/>
    </source>
</evidence>